<accession>A0A1B8G8P4</accession>
<dbReference type="InterPro" id="IPR036380">
    <property type="entry name" value="Isochorismatase-like_sf"/>
</dbReference>
<evidence type="ECO:0000259" key="3">
    <source>
        <dbReference type="Pfam" id="PF00857"/>
    </source>
</evidence>
<dbReference type="Pfam" id="PF00857">
    <property type="entry name" value="Isochorismatase"/>
    <property type="match status" value="1"/>
</dbReference>
<reference evidence="5" key="2">
    <citation type="journal article" date="2018" name="Nat. Commun.">
        <title>Extreme sensitivity to ultraviolet light in the fungal pathogen causing white-nose syndrome of bats.</title>
        <authorList>
            <person name="Palmer J.M."/>
            <person name="Drees K.P."/>
            <person name="Foster J.T."/>
            <person name="Lindner D.L."/>
        </authorList>
    </citation>
    <scope>NUCLEOTIDE SEQUENCE [LARGE SCALE GENOMIC DNA]</scope>
    <source>
        <strain evidence="5">UAMH 10579</strain>
    </source>
</reference>
<dbReference type="Gene3D" id="3.40.50.850">
    <property type="entry name" value="Isochorismatase-like"/>
    <property type="match status" value="1"/>
</dbReference>
<dbReference type="GeneID" id="28843396"/>
<evidence type="ECO:0000313" key="4">
    <source>
        <dbReference type="EMBL" id="OBT92198.1"/>
    </source>
</evidence>
<evidence type="ECO:0000256" key="2">
    <source>
        <dbReference type="ARBA" id="ARBA00022801"/>
    </source>
</evidence>
<evidence type="ECO:0000313" key="5">
    <source>
        <dbReference type="Proteomes" id="UP000091956"/>
    </source>
</evidence>
<organism evidence="4 5">
    <name type="scientific">Pseudogymnoascus verrucosus</name>
    <dbReference type="NCBI Taxonomy" id="342668"/>
    <lineage>
        <taxon>Eukaryota</taxon>
        <taxon>Fungi</taxon>
        <taxon>Dikarya</taxon>
        <taxon>Ascomycota</taxon>
        <taxon>Pezizomycotina</taxon>
        <taxon>Leotiomycetes</taxon>
        <taxon>Thelebolales</taxon>
        <taxon>Thelebolaceae</taxon>
        <taxon>Pseudogymnoascus</taxon>
    </lineage>
</organism>
<keyword evidence="5" id="KW-1185">Reference proteome</keyword>
<dbReference type="InterPro" id="IPR050272">
    <property type="entry name" value="Isochorismatase-like_hydrls"/>
</dbReference>
<dbReference type="RefSeq" id="XP_018125931.1">
    <property type="nucleotide sequence ID" value="XM_018279417.2"/>
</dbReference>
<proteinExistence type="inferred from homology"/>
<dbReference type="Proteomes" id="UP000091956">
    <property type="component" value="Unassembled WGS sequence"/>
</dbReference>
<evidence type="ECO:0000256" key="1">
    <source>
        <dbReference type="ARBA" id="ARBA00006336"/>
    </source>
</evidence>
<reference evidence="4 5" key="1">
    <citation type="submission" date="2016-03" db="EMBL/GenBank/DDBJ databases">
        <title>Comparative genomics of Pseudogymnoascus destructans, the fungus causing white-nose syndrome of bats.</title>
        <authorList>
            <person name="Palmer J.M."/>
            <person name="Drees K.P."/>
            <person name="Foster J.T."/>
            <person name="Lindner D.L."/>
        </authorList>
    </citation>
    <scope>NUCLEOTIDE SEQUENCE [LARGE SCALE GENOMIC DNA]</scope>
    <source>
        <strain evidence="4 5">UAMH 10579</strain>
    </source>
</reference>
<dbReference type="GO" id="GO:0016787">
    <property type="term" value="F:hydrolase activity"/>
    <property type="evidence" value="ECO:0007669"/>
    <property type="project" value="UniProtKB-KW"/>
</dbReference>
<dbReference type="InterPro" id="IPR000868">
    <property type="entry name" value="Isochorismatase-like_dom"/>
</dbReference>
<dbReference type="AlphaFoldDB" id="A0A1B8G8P4"/>
<dbReference type="SUPFAM" id="SSF52499">
    <property type="entry name" value="Isochorismatase-like hydrolases"/>
    <property type="match status" value="1"/>
</dbReference>
<dbReference type="STRING" id="342668.A0A1B8G8P4"/>
<dbReference type="EMBL" id="KV460271">
    <property type="protein sequence ID" value="OBT92198.1"/>
    <property type="molecule type" value="Genomic_DNA"/>
</dbReference>
<sequence>MSSEDSPTRILLVIDVQRCLLGPPNPVPGSIKILRNLEAALARERAASPPTKVIWIRHNEDDDPDFTPNTTPWEIVQTELFRIQENEVIVDKTTRDSFHKTSLGSHIETPGFDPQNLQLVIIGLQSDYCVQTTARSALARYPSARVSLVHGAHGTYDDEKAGRSAEEVSEQIEIELRDEGVIIEDIN</sequence>
<dbReference type="OrthoDB" id="245563at2759"/>
<keyword evidence="2" id="KW-0378">Hydrolase</keyword>
<comment type="similarity">
    <text evidence="1">Belongs to the isochorismatase family.</text>
</comment>
<feature type="domain" description="Isochorismatase-like" evidence="3">
    <location>
        <begin position="10"/>
        <end position="160"/>
    </location>
</feature>
<gene>
    <name evidence="4" type="ORF">VE01_10010</name>
</gene>
<dbReference type="PANTHER" id="PTHR43540:SF6">
    <property type="entry name" value="ISOCHORISMATASE-LIKE DOMAIN-CONTAINING PROTEIN"/>
    <property type="match status" value="1"/>
</dbReference>
<name>A0A1B8G8P4_9PEZI</name>
<dbReference type="PANTHER" id="PTHR43540">
    <property type="entry name" value="PEROXYUREIDOACRYLATE/UREIDOACRYLATE AMIDOHYDROLASE-RELATED"/>
    <property type="match status" value="1"/>
</dbReference>
<protein>
    <recommendedName>
        <fullName evidence="3">Isochorismatase-like domain-containing protein</fullName>
    </recommendedName>
</protein>